<name>A0AAW0MH63_9GOBI</name>
<protein>
    <submittedName>
        <fullName evidence="2">Uncharacterized protein</fullName>
    </submittedName>
</protein>
<evidence type="ECO:0000256" key="1">
    <source>
        <dbReference type="SAM" id="MobiDB-lite"/>
    </source>
</evidence>
<dbReference type="AlphaFoldDB" id="A0AAW0MH63"/>
<feature type="region of interest" description="Disordered" evidence="1">
    <location>
        <begin position="1"/>
        <end position="21"/>
    </location>
</feature>
<evidence type="ECO:0000313" key="3">
    <source>
        <dbReference type="Proteomes" id="UP001460270"/>
    </source>
</evidence>
<reference evidence="3" key="1">
    <citation type="submission" date="2024-04" db="EMBL/GenBank/DDBJ databases">
        <title>Salinicola lusitanus LLJ914,a marine bacterium isolated from the Okinawa Trough.</title>
        <authorList>
            <person name="Li J."/>
        </authorList>
    </citation>
    <scope>NUCLEOTIDE SEQUENCE [LARGE SCALE GENOMIC DNA]</scope>
</reference>
<feature type="region of interest" description="Disordered" evidence="1">
    <location>
        <begin position="91"/>
        <end position="122"/>
    </location>
</feature>
<comment type="caution">
    <text evidence="2">The sequence shown here is derived from an EMBL/GenBank/DDBJ whole genome shotgun (WGS) entry which is preliminary data.</text>
</comment>
<sequence>MVSATSRATVGGAGARGSDLAGRGMARSHLLALALLSSVRLRAMHVERRAAGERPQAAVCGTRVQQAARRGGGHQRLLQAAGAQGAVVELQQTDSARGPERGGVGRRRSAAQPQDPDSGDSAAALQGLQVKLREEPRSNRFIIM</sequence>
<gene>
    <name evidence="2" type="ORF">WMY93_031678</name>
</gene>
<keyword evidence="3" id="KW-1185">Reference proteome</keyword>
<evidence type="ECO:0000313" key="2">
    <source>
        <dbReference type="EMBL" id="KAK7877666.1"/>
    </source>
</evidence>
<organism evidence="2 3">
    <name type="scientific">Mugilogobius chulae</name>
    <name type="common">yellowstripe goby</name>
    <dbReference type="NCBI Taxonomy" id="88201"/>
    <lineage>
        <taxon>Eukaryota</taxon>
        <taxon>Metazoa</taxon>
        <taxon>Chordata</taxon>
        <taxon>Craniata</taxon>
        <taxon>Vertebrata</taxon>
        <taxon>Euteleostomi</taxon>
        <taxon>Actinopterygii</taxon>
        <taxon>Neopterygii</taxon>
        <taxon>Teleostei</taxon>
        <taxon>Neoteleostei</taxon>
        <taxon>Acanthomorphata</taxon>
        <taxon>Gobiaria</taxon>
        <taxon>Gobiiformes</taxon>
        <taxon>Gobioidei</taxon>
        <taxon>Gobiidae</taxon>
        <taxon>Gobionellinae</taxon>
        <taxon>Mugilogobius</taxon>
    </lineage>
</organism>
<accession>A0AAW0MH63</accession>
<proteinExistence type="predicted"/>
<dbReference type="Proteomes" id="UP001460270">
    <property type="component" value="Unassembled WGS sequence"/>
</dbReference>
<dbReference type="EMBL" id="JBBPFD010000680">
    <property type="protein sequence ID" value="KAK7877666.1"/>
    <property type="molecule type" value="Genomic_DNA"/>
</dbReference>